<keyword evidence="6" id="KW-1185">Reference proteome</keyword>
<keyword evidence="1" id="KW-0479">Metal-binding</keyword>
<evidence type="ECO:0000259" key="4">
    <source>
        <dbReference type="Pfam" id="PF04500"/>
    </source>
</evidence>
<dbReference type="Gene3D" id="2.20.25.240">
    <property type="match status" value="1"/>
</dbReference>
<evidence type="ECO:0000313" key="5">
    <source>
        <dbReference type="EMBL" id="CAK1579168.1"/>
    </source>
</evidence>
<evidence type="ECO:0000256" key="1">
    <source>
        <dbReference type="ARBA" id="ARBA00022723"/>
    </source>
</evidence>
<sequence length="100" mass="11566">MKILFILIKFVKHNQKIISQVLKSFVFVRNKTGKQLSIVGGHTFYCGVRGARTNIWRCTRWGQCKARFIITMSGELVTAQLNHTHEPPSFVIHDGIYYKI</sequence>
<evidence type="ECO:0000313" key="6">
    <source>
        <dbReference type="Proteomes" id="UP001314205"/>
    </source>
</evidence>
<protein>
    <recommendedName>
        <fullName evidence="4">FLYWCH-type domain-containing protein</fullName>
    </recommendedName>
</protein>
<dbReference type="InterPro" id="IPR007588">
    <property type="entry name" value="Znf_FLYWCH"/>
</dbReference>
<proteinExistence type="predicted"/>
<name>A0AAV1K9B3_9NEOP</name>
<reference evidence="5 6" key="1">
    <citation type="submission" date="2023-11" db="EMBL/GenBank/DDBJ databases">
        <authorList>
            <person name="Hedman E."/>
            <person name="Englund M."/>
            <person name="Stromberg M."/>
            <person name="Nyberg Akerstrom W."/>
            <person name="Nylinder S."/>
            <person name="Jareborg N."/>
            <person name="Kallberg Y."/>
            <person name="Kronander E."/>
        </authorList>
    </citation>
    <scope>NUCLEOTIDE SEQUENCE [LARGE SCALE GENOMIC DNA]</scope>
</reference>
<keyword evidence="2" id="KW-0863">Zinc-finger</keyword>
<dbReference type="Pfam" id="PF04500">
    <property type="entry name" value="FLYWCH"/>
    <property type="match status" value="1"/>
</dbReference>
<dbReference type="EMBL" id="CAVLGL010000002">
    <property type="protein sequence ID" value="CAK1579168.1"/>
    <property type="molecule type" value="Genomic_DNA"/>
</dbReference>
<dbReference type="GO" id="GO:0008270">
    <property type="term" value="F:zinc ion binding"/>
    <property type="evidence" value="ECO:0007669"/>
    <property type="project" value="UniProtKB-KW"/>
</dbReference>
<comment type="caution">
    <text evidence="5">The sequence shown here is derived from an EMBL/GenBank/DDBJ whole genome shotgun (WGS) entry which is preliminary data.</text>
</comment>
<evidence type="ECO:0000256" key="2">
    <source>
        <dbReference type="ARBA" id="ARBA00022771"/>
    </source>
</evidence>
<evidence type="ECO:0000256" key="3">
    <source>
        <dbReference type="ARBA" id="ARBA00022833"/>
    </source>
</evidence>
<gene>
    <name evidence="5" type="ORF">PARMNEM_LOCUS1147</name>
</gene>
<organism evidence="5 6">
    <name type="scientific">Parnassius mnemosyne</name>
    <name type="common">clouded apollo</name>
    <dbReference type="NCBI Taxonomy" id="213953"/>
    <lineage>
        <taxon>Eukaryota</taxon>
        <taxon>Metazoa</taxon>
        <taxon>Ecdysozoa</taxon>
        <taxon>Arthropoda</taxon>
        <taxon>Hexapoda</taxon>
        <taxon>Insecta</taxon>
        <taxon>Pterygota</taxon>
        <taxon>Neoptera</taxon>
        <taxon>Endopterygota</taxon>
        <taxon>Lepidoptera</taxon>
        <taxon>Glossata</taxon>
        <taxon>Ditrysia</taxon>
        <taxon>Papilionoidea</taxon>
        <taxon>Papilionidae</taxon>
        <taxon>Parnassiinae</taxon>
        <taxon>Parnassini</taxon>
        <taxon>Parnassius</taxon>
        <taxon>Driopa</taxon>
    </lineage>
</organism>
<accession>A0AAV1K9B3</accession>
<dbReference type="AlphaFoldDB" id="A0AAV1K9B3"/>
<dbReference type="Proteomes" id="UP001314205">
    <property type="component" value="Unassembled WGS sequence"/>
</dbReference>
<feature type="domain" description="FLYWCH-type" evidence="4">
    <location>
        <begin position="27"/>
        <end position="85"/>
    </location>
</feature>
<keyword evidence="3" id="KW-0862">Zinc</keyword>